<evidence type="ECO:0000313" key="7">
    <source>
        <dbReference type="Proteomes" id="UP000564033"/>
    </source>
</evidence>
<feature type="signal peptide" evidence="3">
    <location>
        <begin position="1"/>
        <end position="24"/>
    </location>
</feature>
<comment type="caution">
    <text evidence="6">The sequence shown here is derived from an EMBL/GenBank/DDBJ whole genome shotgun (WGS) entry which is preliminary data.</text>
</comment>
<dbReference type="EMBL" id="JAAZIL010000010">
    <property type="protein sequence ID" value="NLZ24205.1"/>
    <property type="molecule type" value="Genomic_DNA"/>
</dbReference>
<reference evidence="6 7" key="1">
    <citation type="journal article" date="2020" name="Biotechnol. Biofuels">
        <title>New insights from the biogas microbiome by comprehensive genome-resolved metagenomics of nearly 1600 species originating from multiple anaerobic digesters.</title>
        <authorList>
            <person name="Campanaro S."/>
            <person name="Treu L."/>
            <person name="Rodriguez-R L.M."/>
            <person name="Kovalovszki A."/>
            <person name="Ziels R.M."/>
            <person name="Maus I."/>
            <person name="Zhu X."/>
            <person name="Kougias P.G."/>
            <person name="Basile A."/>
            <person name="Luo G."/>
            <person name="Schluter A."/>
            <person name="Konstantinidis K.T."/>
            <person name="Angelidaki I."/>
        </authorList>
    </citation>
    <scope>NUCLEOTIDE SEQUENCE [LARGE SCALE GENOMIC DNA]</scope>
    <source>
        <strain evidence="6">AS19jrsBPTG_9</strain>
    </source>
</reference>
<feature type="transmembrane region" description="Helical" evidence="2">
    <location>
        <begin position="238"/>
        <end position="259"/>
    </location>
</feature>
<feature type="region of interest" description="Disordered" evidence="1">
    <location>
        <begin position="558"/>
        <end position="577"/>
    </location>
</feature>
<dbReference type="Pfam" id="PF09972">
    <property type="entry name" value="DUF2207"/>
    <property type="match status" value="1"/>
</dbReference>
<dbReference type="InterPro" id="IPR018702">
    <property type="entry name" value="DUF2207"/>
</dbReference>
<protein>
    <submittedName>
        <fullName evidence="6">DUF2207 domain-containing protein</fullName>
    </submittedName>
</protein>
<evidence type="ECO:0000259" key="4">
    <source>
        <dbReference type="Pfam" id="PF09972"/>
    </source>
</evidence>
<evidence type="ECO:0000256" key="3">
    <source>
        <dbReference type="SAM" id="SignalP"/>
    </source>
</evidence>
<sequence>MKRVLLTISLSLSFFFLAFSSVFAERKITEFRSDIVVNNDATIDIVEKITYQPPDSGGNRHGILWEIPSTYSVFGFKRPTELNINSVMYYPLSTPSNITENRFSQSFEFGWIKLKIGDASIYIDEPHVYTIDYTLKYSGILYEKEHDEIYLNIIGPGWDMPIENASATLTFPNNILDVICFVGEDESVNQNCEIEYIDNVLNITPGGVLEPFHGYTVAVKLPVGTVKNTTKEQVFKAIIANIGILLPIPISIFLFGFLIKKYRNRSLIVKAQFHPDKDTDSLSSSVLYKNSFNTKNISASLIEMAVRGYYTIREYKKHKYELVKSERKADDLPIHMKTLYDAIFAYGDTVQISKMTNFYDTASKSYREANKYLDERDAFSIQKKSLKSTLTVLSVTVGIFLVTSVAFFQGRSSLGTFFGLLLSLLLVFLFGLKIDVRTDYGNKLYHNLLGLKLYIATAEKHRIQFHNDPVKYRGVFENLLPYAMIFNLEKKWAKQFEKIYTTPPSWYEGDYTSFNSFVLVNSINNFSRNVKTSSQPPSSSYSSSGGYRSGGWSSGGSGFGGGGSSGGGGGGSGGSSW</sequence>
<name>A0A847VCS1_9BACT</name>
<dbReference type="Proteomes" id="UP000564033">
    <property type="component" value="Unassembled WGS sequence"/>
</dbReference>
<evidence type="ECO:0000259" key="5">
    <source>
        <dbReference type="Pfam" id="PF20990"/>
    </source>
</evidence>
<organism evidence="6 7">
    <name type="scientific">Candidatus Dojkabacteria bacterium</name>
    <dbReference type="NCBI Taxonomy" id="2099670"/>
    <lineage>
        <taxon>Bacteria</taxon>
        <taxon>Candidatus Dojkabacteria</taxon>
    </lineage>
</organism>
<dbReference type="AlphaFoldDB" id="A0A847VCS1"/>
<feature type="transmembrane region" description="Helical" evidence="2">
    <location>
        <begin position="390"/>
        <end position="408"/>
    </location>
</feature>
<feature type="domain" description="Predicted membrane protein YciQ-like C-terminal" evidence="5">
    <location>
        <begin position="282"/>
        <end position="496"/>
    </location>
</feature>
<feature type="transmembrane region" description="Helical" evidence="2">
    <location>
        <begin position="414"/>
        <end position="432"/>
    </location>
</feature>
<keyword evidence="2" id="KW-1133">Transmembrane helix</keyword>
<dbReference type="Pfam" id="PF20990">
    <property type="entry name" value="DUF2207_C"/>
    <property type="match status" value="1"/>
</dbReference>
<feature type="region of interest" description="Disordered" evidence="1">
    <location>
        <begin position="529"/>
        <end position="549"/>
    </location>
</feature>
<evidence type="ECO:0000256" key="2">
    <source>
        <dbReference type="SAM" id="Phobius"/>
    </source>
</evidence>
<feature type="chain" id="PRO_5032916833" evidence="3">
    <location>
        <begin position="25"/>
        <end position="577"/>
    </location>
</feature>
<keyword evidence="2" id="KW-0472">Membrane</keyword>
<evidence type="ECO:0000313" key="6">
    <source>
        <dbReference type="EMBL" id="NLZ24205.1"/>
    </source>
</evidence>
<accession>A0A847VCS1</accession>
<proteinExistence type="predicted"/>
<evidence type="ECO:0000256" key="1">
    <source>
        <dbReference type="SAM" id="MobiDB-lite"/>
    </source>
</evidence>
<feature type="domain" description="DUF2207" evidence="4">
    <location>
        <begin position="27"/>
        <end position="184"/>
    </location>
</feature>
<keyword evidence="2" id="KW-0812">Transmembrane</keyword>
<dbReference type="InterPro" id="IPR048389">
    <property type="entry name" value="YciQ-like_C"/>
</dbReference>
<gene>
    <name evidence="6" type="ORF">GX888_00435</name>
</gene>
<keyword evidence="3" id="KW-0732">Signal</keyword>